<dbReference type="Proteomes" id="UP001176961">
    <property type="component" value="Unassembled WGS sequence"/>
</dbReference>
<keyword evidence="3" id="KW-0663">Pyridoxal phosphate</keyword>
<name>A0AA36DTG9_CYLNA</name>
<evidence type="ECO:0000313" key="6">
    <source>
        <dbReference type="Proteomes" id="UP001176961"/>
    </source>
</evidence>
<comment type="caution">
    <text evidence="5">The sequence shown here is derived from an EMBL/GenBank/DDBJ whole genome shotgun (WGS) entry which is preliminary data.</text>
</comment>
<dbReference type="Pfam" id="PF00291">
    <property type="entry name" value="PALP"/>
    <property type="match status" value="1"/>
</dbReference>
<keyword evidence="6" id="KW-1185">Reference proteome</keyword>
<evidence type="ECO:0000313" key="5">
    <source>
        <dbReference type="EMBL" id="CAJ0593459.1"/>
    </source>
</evidence>
<reference evidence="5" key="1">
    <citation type="submission" date="2023-07" db="EMBL/GenBank/DDBJ databases">
        <authorList>
            <consortium name="CYATHOMIX"/>
        </authorList>
    </citation>
    <scope>NUCLEOTIDE SEQUENCE</scope>
    <source>
        <strain evidence="5">N/A</strain>
    </source>
</reference>
<dbReference type="PANTHER" id="PTHR43050:SF1">
    <property type="entry name" value="SERINE RACEMASE"/>
    <property type="match status" value="1"/>
</dbReference>
<dbReference type="GO" id="GO:0000287">
    <property type="term" value="F:magnesium ion binding"/>
    <property type="evidence" value="ECO:0007669"/>
    <property type="project" value="TreeGrafter"/>
</dbReference>
<organism evidence="5 6">
    <name type="scientific">Cylicocyclus nassatus</name>
    <name type="common">Nematode worm</name>
    <dbReference type="NCBI Taxonomy" id="53992"/>
    <lineage>
        <taxon>Eukaryota</taxon>
        <taxon>Metazoa</taxon>
        <taxon>Ecdysozoa</taxon>
        <taxon>Nematoda</taxon>
        <taxon>Chromadorea</taxon>
        <taxon>Rhabditida</taxon>
        <taxon>Rhabditina</taxon>
        <taxon>Rhabditomorpha</taxon>
        <taxon>Strongyloidea</taxon>
        <taxon>Strongylidae</taxon>
        <taxon>Cylicocyclus</taxon>
    </lineage>
</organism>
<dbReference type="GO" id="GO:0018114">
    <property type="term" value="F:threonine racemase activity"/>
    <property type="evidence" value="ECO:0007669"/>
    <property type="project" value="TreeGrafter"/>
</dbReference>
<dbReference type="GO" id="GO:0030170">
    <property type="term" value="F:pyridoxal phosphate binding"/>
    <property type="evidence" value="ECO:0007669"/>
    <property type="project" value="TreeGrafter"/>
</dbReference>
<dbReference type="SUPFAM" id="SSF53686">
    <property type="entry name" value="Tryptophan synthase beta subunit-like PLP-dependent enzymes"/>
    <property type="match status" value="1"/>
</dbReference>
<dbReference type="GO" id="GO:0070179">
    <property type="term" value="P:D-serine biosynthetic process"/>
    <property type="evidence" value="ECO:0007669"/>
    <property type="project" value="TreeGrafter"/>
</dbReference>
<feature type="domain" description="Tryptophan synthase beta chain-like PALP" evidence="4">
    <location>
        <begin position="4"/>
        <end position="99"/>
    </location>
</feature>
<dbReference type="GO" id="GO:0003941">
    <property type="term" value="F:L-serine ammonia-lyase activity"/>
    <property type="evidence" value="ECO:0007669"/>
    <property type="project" value="TreeGrafter"/>
</dbReference>
<dbReference type="GO" id="GO:0005524">
    <property type="term" value="F:ATP binding"/>
    <property type="evidence" value="ECO:0007669"/>
    <property type="project" value="TreeGrafter"/>
</dbReference>
<dbReference type="AlphaFoldDB" id="A0AA36DTG9"/>
<evidence type="ECO:0000256" key="3">
    <source>
        <dbReference type="ARBA" id="ARBA00022898"/>
    </source>
</evidence>
<dbReference type="PANTHER" id="PTHR43050">
    <property type="entry name" value="SERINE / THREONINE RACEMASE FAMILY MEMBER"/>
    <property type="match status" value="1"/>
</dbReference>
<dbReference type="InterPro" id="IPR001926">
    <property type="entry name" value="TrpB-like_PALP"/>
</dbReference>
<dbReference type="InterPro" id="IPR036052">
    <property type="entry name" value="TrpB-like_PALP_sf"/>
</dbReference>
<dbReference type="Gene3D" id="3.40.50.1100">
    <property type="match status" value="1"/>
</dbReference>
<comment type="similarity">
    <text evidence="2">Belongs to the serine/threonine dehydratase family.</text>
</comment>
<evidence type="ECO:0000256" key="2">
    <source>
        <dbReference type="ARBA" id="ARBA00010869"/>
    </source>
</evidence>
<gene>
    <name evidence="5" type="ORF">CYNAS_LOCUS5442</name>
</gene>
<sequence length="108" mass="11893">MLSEYLNEGKLVPDKDVVNTIADGIRVLKIGKHCYPILKRTCSDKIITVNDEEIRQALKLIWTRTKQRVEPSAAVPLAGLLKVSPADLGLKNVVLILCGGNVDLDFIP</sequence>
<accession>A0AA36DTG9</accession>
<evidence type="ECO:0000256" key="1">
    <source>
        <dbReference type="ARBA" id="ARBA00001933"/>
    </source>
</evidence>
<protein>
    <recommendedName>
        <fullName evidence="4">Tryptophan synthase beta chain-like PALP domain-containing protein</fullName>
    </recommendedName>
</protein>
<dbReference type="GO" id="GO:0030378">
    <property type="term" value="F:serine racemase activity"/>
    <property type="evidence" value="ECO:0007669"/>
    <property type="project" value="TreeGrafter"/>
</dbReference>
<proteinExistence type="inferred from homology"/>
<dbReference type="EMBL" id="CATQJL010000112">
    <property type="protein sequence ID" value="CAJ0593459.1"/>
    <property type="molecule type" value="Genomic_DNA"/>
</dbReference>
<evidence type="ECO:0000259" key="4">
    <source>
        <dbReference type="Pfam" id="PF00291"/>
    </source>
</evidence>
<comment type="cofactor">
    <cofactor evidence="1">
        <name>pyridoxal 5'-phosphate</name>
        <dbReference type="ChEBI" id="CHEBI:597326"/>
    </cofactor>
</comment>